<dbReference type="Pfam" id="PF08245">
    <property type="entry name" value="Mur_ligase_M"/>
    <property type="match status" value="1"/>
</dbReference>
<evidence type="ECO:0000256" key="1">
    <source>
        <dbReference type="ARBA" id="ARBA00022490"/>
    </source>
</evidence>
<keyword evidence="7 10" id="KW-0573">Peptidoglycan synthesis</keyword>
<accession>A0A134BAD0</accession>
<dbReference type="PANTHER" id="PTHR43024:SF1">
    <property type="entry name" value="UDP-N-ACETYLMURAMOYL-TRIPEPTIDE--D-ALANYL-D-ALANINE LIGASE"/>
    <property type="match status" value="1"/>
</dbReference>
<dbReference type="GO" id="GO:0009252">
    <property type="term" value="P:peptidoglycan biosynthetic process"/>
    <property type="evidence" value="ECO:0007669"/>
    <property type="project" value="UniProtKB-UniRule"/>
</dbReference>
<evidence type="ECO:0000256" key="10">
    <source>
        <dbReference type="HAMAP-Rule" id="MF_02019"/>
    </source>
</evidence>
<feature type="domain" description="Mur ligase central" evidence="14">
    <location>
        <begin position="100"/>
        <end position="289"/>
    </location>
</feature>
<dbReference type="AlphaFoldDB" id="A0A134BAD0"/>
<comment type="caution">
    <text evidence="15">The sequence shown here is derived from an EMBL/GenBank/DDBJ whole genome shotgun (WGS) entry which is preliminary data.</text>
</comment>
<dbReference type="EMBL" id="LSDK01000054">
    <property type="protein sequence ID" value="KXB76884.1"/>
    <property type="molecule type" value="Genomic_DNA"/>
</dbReference>
<evidence type="ECO:0000259" key="13">
    <source>
        <dbReference type="Pfam" id="PF02875"/>
    </source>
</evidence>
<protein>
    <recommendedName>
        <fullName evidence="10 11">UDP-N-acetylmuramoyl-tripeptide--D-alanyl-D-alanine ligase</fullName>
        <ecNumber evidence="10 11">6.3.2.10</ecNumber>
    </recommendedName>
    <alternativeName>
        <fullName evidence="10">D-alanyl-D-alanine-adding enzyme</fullName>
    </alternativeName>
</protein>
<dbReference type="GO" id="GO:0005737">
    <property type="term" value="C:cytoplasm"/>
    <property type="evidence" value="ECO:0007669"/>
    <property type="project" value="UniProtKB-SubCell"/>
</dbReference>
<dbReference type="GO" id="GO:0051301">
    <property type="term" value="P:cell division"/>
    <property type="evidence" value="ECO:0007669"/>
    <property type="project" value="UniProtKB-KW"/>
</dbReference>
<sequence>MTRLMITIEDLYSIYLAHPVVSTDTRQLPEGCIFFALRGARFDGNQYARAALEAGAAYAIIDDPNAQIDERTILVEDSLKALQLLACHHRQQLGIPVIAITGTNGKTTTKELTAAVLSTTYRLLYTEGNLNNHIGVPLTLLRLTPEHQLALIEMGASKPGDIDELCAIAEPNYGLITNIGRAHLEGFGSIEGVRRTKGELYDSLRARKGIVFFRAEDKTLEEMSEGIDRIDYGTDPEARIIGQATPSTGDQLFLHFSWACPTLRIEQRAVQTHLVGDYNLANALAAITIGLYFDVAPERIDEALTSYTPSNSRSQLITSARGNQIIADAYNANPSSMHTALDNFLHIEPLDRPRTVILGDMNELGESSHEAHQELYTRLKAHTASPLTIYLCGPHWVEELGASDHVLSSVEELIARIEAKPITDSLILVKGSNGIHLGRLLPSL</sequence>
<keyword evidence="8 10" id="KW-0131">Cell cycle</keyword>
<dbReference type="InterPro" id="IPR013221">
    <property type="entry name" value="Mur_ligase_cen"/>
</dbReference>
<evidence type="ECO:0000256" key="11">
    <source>
        <dbReference type="RuleBase" id="RU004136"/>
    </source>
</evidence>
<reference evidence="16" key="1">
    <citation type="submission" date="2016-01" db="EMBL/GenBank/DDBJ databases">
        <authorList>
            <person name="Mitreva M."/>
            <person name="Pepin K.H."/>
            <person name="Mihindukulasuriya K.A."/>
            <person name="Fulton R."/>
            <person name="Fronick C."/>
            <person name="O'Laughlin M."/>
            <person name="Miner T."/>
            <person name="Herter B."/>
            <person name="Rosa B.A."/>
            <person name="Cordes M."/>
            <person name="Tomlinson C."/>
            <person name="Wollam A."/>
            <person name="Palsikar V.B."/>
            <person name="Mardis E.R."/>
            <person name="Wilson R.K."/>
        </authorList>
    </citation>
    <scope>NUCLEOTIDE SEQUENCE [LARGE SCALE GENOMIC DNA]</scope>
    <source>
        <strain evidence="16">KA00683</strain>
    </source>
</reference>
<dbReference type="PANTHER" id="PTHR43024">
    <property type="entry name" value="UDP-N-ACETYLMURAMOYL-TRIPEPTIDE--D-ALANYL-D-ALANINE LIGASE"/>
    <property type="match status" value="1"/>
</dbReference>
<keyword evidence="1 10" id="KW-0963">Cytoplasm</keyword>
<evidence type="ECO:0000256" key="7">
    <source>
        <dbReference type="ARBA" id="ARBA00022984"/>
    </source>
</evidence>
<feature type="domain" description="Mur ligase C-terminal" evidence="13">
    <location>
        <begin position="313"/>
        <end position="432"/>
    </location>
</feature>
<gene>
    <name evidence="10" type="primary">murF</name>
    <name evidence="15" type="ORF">HMPREF3185_00750</name>
</gene>
<dbReference type="SUPFAM" id="SSF53623">
    <property type="entry name" value="MurD-like peptide ligases, catalytic domain"/>
    <property type="match status" value="1"/>
</dbReference>
<dbReference type="Gene3D" id="3.40.1190.10">
    <property type="entry name" value="Mur-like, catalytic domain"/>
    <property type="match status" value="1"/>
</dbReference>
<dbReference type="Gene3D" id="3.40.1390.10">
    <property type="entry name" value="MurE/MurF, N-terminal domain"/>
    <property type="match status" value="1"/>
</dbReference>
<dbReference type="GO" id="GO:0047480">
    <property type="term" value="F:UDP-N-acetylmuramoyl-tripeptide-D-alanyl-D-alanine ligase activity"/>
    <property type="evidence" value="ECO:0007669"/>
    <property type="project" value="UniProtKB-UniRule"/>
</dbReference>
<feature type="binding site" evidence="10">
    <location>
        <begin position="102"/>
        <end position="108"/>
    </location>
    <ligand>
        <name>ATP</name>
        <dbReference type="ChEBI" id="CHEBI:30616"/>
    </ligand>
</feature>
<keyword evidence="9 10" id="KW-0961">Cell wall biogenesis/degradation</keyword>
<dbReference type="Gene3D" id="3.90.190.20">
    <property type="entry name" value="Mur ligase, C-terminal domain"/>
    <property type="match status" value="1"/>
</dbReference>
<evidence type="ECO:0000256" key="4">
    <source>
        <dbReference type="ARBA" id="ARBA00022741"/>
    </source>
</evidence>
<comment type="function">
    <text evidence="10 11">Involved in cell wall formation. Catalyzes the final step in the synthesis of UDP-N-acetylmuramoyl-pentapeptide, the precursor of murein.</text>
</comment>
<dbReference type="GO" id="GO:0005524">
    <property type="term" value="F:ATP binding"/>
    <property type="evidence" value="ECO:0007669"/>
    <property type="project" value="UniProtKB-UniRule"/>
</dbReference>
<dbReference type="InterPro" id="IPR035911">
    <property type="entry name" value="MurE/MurF_N"/>
</dbReference>
<keyword evidence="3 10" id="KW-0132">Cell division</keyword>
<proteinExistence type="inferred from homology"/>
<dbReference type="GO" id="GO:0008360">
    <property type="term" value="P:regulation of cell shape"/>
    <property type="evidence" value="ECO:0007669"/>
    <property type="project" value="UniProtKB-KW"/>
</dbReference>
<dbReference type="GO" id="GO:0071555">
    <property type="term" value="P:cell wall organization"/>
    <property type="evidence" value="ECO:0007669"/>
    <property type="project" value="UniProtKB-KW"/>
</dbReference>
<evidence type="ECO:0000256" key="3">
    <source>
        <dbReference type="ARBA" id="ARBA00022618"/>
    </source>
</evidence>
<dbReference type="EC" id="6.3.2.10" evidence="10 11"/>
<evidence type="ECO:0000313" key="16">
    <source>
        <dbReference type="Proteomes" id="UP000070224"/>
    </source>
</evidence>
<evidence type="ECO:0000256" key="2">
    <source>
        <dbReference type="ARBA" id="ARBA00022598"/>
    </source>
</evidence>
<name>A0A134BAD0_9PORP</name>
<dbReference type="InterPro" id="IPR005863">
    <property type="entry name" value="UDP-N-AcMur_synth"/>
</dbReference>
<dbReference type="SUPFAM" id="SSF63418">
    <property type="entry name" value="MurE/MurF N-terminal domain"/>
    <property type="match status" value="1"/>
</dbReference>
<keyword evidence="5 10" id="KW-0067">ATP-binding</keyword>
<evidence type="ECO:0000256" key="6">
    <source>
        <dbReference type="ARBA" id="ARBA00022960"/>
    </source>
</evidence>
<feature type="domain" description="Mur ligase N-terminal catalytic" evidence="12">
    <location>
        <begin position="21"/>
        <end position="89"/>
    </location>
</feature>
<evidence type="ECO:0000259" key="14">
    <source>
        <dbReference type="Pfam" id="PF08245"/>
    </source>
</evidence>
<dbReference type="GO" id="GO:0008766">
    <property type="term" value="F:UDP-N-acetylmuramoylalanyl-D-glutamyl-2,6-diaminopimelate-D-alanyl-D-alanine ligase activity"/>
    <property type="evidence" value="ECO:0007669"/>
    <property type="project" value="RHEA"/>
</dbReference>
<dbReference type="InterPro" id="IPR036615">
    <property type="entry name" value="Mur_ligase_C_dom_sf"/>
</dbReference>
<dbReference type="InterPro" id="IPR004101">
    <property type="entry name" value="Mur_ligase_C"/>
</dbReference>
<evidence type="ECO:0000259" key="12">
    <source>
        <dbReference type="Pfam" id="PF01225"/>
    </source>
</evidence>
<dbReference type="SUPFAM" id="SSF53244">
    <property type="entry name" value="MurD-like peptide ligases, peptide-binding domain"/>
    <property type="match status" value="1"/>
</dbReference>
<dbReference type="NCBIfam" id="TIGR01143">
    <property type="entry name" value="murF"/>
    <property type="match status" value="1"/>
</dbReference>
<dbReference type="Proteomes" id="UP000070224">
    <property type="component" value="Unassembled WGS sequence"/>
</dbReference>
<keyword evidence="4 10" id="KW-0547">Nucleotide-binding</keyword>
<comment type="similarity">
    <text evidence="10">Belongs to the MurCDEF family. MurF subfamily.</text>
</comment>
<dbReference type="Pfam" id="PF02875">
    <property type="entry name" value="Mur_ligase_C"/>
    <property type="match status" value="1"/>
</dbReference>
<keyword evidence="2 10" id="KW-0436">Ligase</keyword>
<dbReference type="InterPro" id="IPR036565">
    <property type="entry name" value="Mur-like_cat_sf"/>
</dbReference>
<evidence type="ECO:0000256" key="8">
    <source>
        <dbReference type="ARBA" id="ARBA00023306"/>
    </source>
</evidence>
<dbReference type="HAMAP" id="MF_02019">
    <property type="entry name" value="MurF"/>
    <property type="match status" value="1"/>
</dbReference>
<evidence type="ECO:0000256" key="5">
    <source>
        <dbReference type="ARBA" id="ARBA00022840"/>
    </source>
</evidence>
<comment type="subcellular location">
    <subcellularLocation>
        <location evidence="10 11">Cytoplasm</location>
    </subcellularLocation>
</comment>
<comment type="catalytic activity">
    <reaction evidence="10 11">
        <text>D-alanyl-D-alanine + UDP-N-acetyl-alpha-D-muramoyl-L-alanyl-gamma-D-glutamyl-meso-2,6-diaminopimelate + ATP = UDP-N-acetyl-alpha-D-muramoyl-L-alanyl-gamma-D-glutamyl-meso-2,6-diaminopimeloyl-D-alanyl-D-alanine + ADP + phosphate + H(+)</text>
        <dbReference type="Rhea" id="RHEA:28374"/>
        <dbReference type="ChEBI" id="CHEBI:15378"/>
        <dbReference type="ChEBI" id="CHEBI:30616"/>
        <dbReference type="ChEBI" id="CHEBI:43474"/>
        <dbReference type="ChEBI" id="CHEBI:57822"/>
        <dbReference type="ChEBI" id="CHEBI:61386"/>
        <dbReference type="ChEBI" id="CHEBI:83905"/>
        <dbReference type="ChEBI" id="CHEBI:456216"/>
        <dbReference type="EC" id="6.3.2.10"/>
    </reaction>
</comment>
<dbReference type="InterPro" id="IPR051046">
    <property type="entry name" value="MurCDEF_CellWall_CoF430Synth"/>
</dbReference>
<dbReference type="InterPro" id="IPR000713">
    <property type="entry name" value="Mur_ligase_N"/>
</dbReference>
<dbReference type="UniPathway" id="UPA00219"/>
<organism evidence="15 16">
    <name type="scientific">Porphyromonas somerae</name>
    <dbReference type="NCBI Taxonomy" id="322095"/>
    <lineage>
        <taxon>Bacteria</taxon>
        <taxon>Pseudomonadati</taxon>
        <taxon>Bacteroidota</taxon>
        <taxon>Bacteroidia</taxon>
        <taxon>Bacteroidales</taxon>
        <taxon>Porphyromonadaceae</taxon>
        <taxon>Porphyromonas</taxon>
    </lineage>
</organism>
<dbReference type="Pfam" id="PF01225">
    <property type="entry name" value="Mur_ligase"/>
    <property type="match status" value="1"/>
</dbReference>
<comment type="pathway">
    <text evidence="10 11">Cell wall biogenesis; peptidoglycan biosynthesis.</text>
</comment>
<keyword evidence="16" id="KW-1185">Reference proteome</keyword>
<evidence type="ECO:0000313" key="15">
    <source>
        <dbReference type="EMBL" id="KXB76884.1"/>
    </source>
</evidence>
<keyword evidence="6 10" id="KW-0133">Cell shape</keyword>
<evidence type="ECO:0000256" key="9">
    <source>
        <dbReference type="ARBA" id="ARBA00023316"/>
    </source>
</evidence>
<dbReference type="STRING" id="322095.HMPREF3185_00750"/>
<dbReference type="PATRIC" id="fig|322095.3.peg.742"/>